<evidence type="ECO:0000256" key="1">
    <source>
        <dbReference type="SAM" id="MobiDB-lite"/>
    </source>
</evidence>
<evidence type="ECO:0000313" key="2">
    <source>
        <dbReference type="EMBL" id="KAJ8361424.1"/>
    </source>
</evidence>
<feature type="region of interest" description="Disordered" evidence="1">
    <location>
        <begin position="208"/>
        <end position="246"/>
    </location>
</feature>
<protein>
    <submittedName>
        <fullName evidence="2">Uncharacterized protein</fullName>
    </submittedName>
</protein>
<gene>
    <name evidence="2" type="ORF">SKAU_G00179490</name>
</gene>
<organism evidence="2 3">
    <name type="scientific">Synaphobranchus kaupii</name>
    <name type="common">Kaup's arrowtooth eel</name>
    <dbReference type="NCBI Taxonomy" id="118154"/>
    <lineage>
        <taxon>Eukaryota</taxon>
        <taxon>Metazoa</taxon>
        <taxon>Chordata</taxon>
        <taxon>Craniata</taxon>
        <taxon>Vertebrata</taxon>
        <taxon>Euteleostomi</taxon>
        <taxon>Actinopterygii</taxon>
        <taxon>Neopterygii</taxon>
        <taxon>Teleostei</taxon>
        <taxon>Anguilliformes</taxon>
        <taxon>Synaphobranchidae</taxon>
        <taxon>Synaphobranchus</taxon>
    </lineage>
</organism>
<reference evidence="2" key="1">
    <citation type="journal article" date="2023" name="Science">
        <title>Genome structures resolve the early diversification of teleost fishes.</title>
        <authorList>
            <person name="Parey E."/>
            <person name="Louis A."/>
            <person name="Montfort J."/>
            <person name="Bouchez O."/>
            <person name="Roques C."/>
            <person name="Iampietro C."/>
            <person name="Lluch J."/>
            <person name="Castinel A."/>
            <person name="Donnadieu C."/>
            <person name="Desvignes T."/>
            <person name="Floi Bucao C."/>
            <person name="Jouanno E."/>
            <person name="Wen M."/>
            <person name="Mejri S."/>
            <person name="Dirks R."/>
            <person name="Jansen H."/>
            <person name="Henkel C."/>
            <person name="Chen W.J."/>
            <person name="Zahm M."/>
            <person name="Cabau C."/>
            <person name="Klopp C."/>
            <person name="Thompson A.W."/>
            <person name="Robinson-Rechavi M."/>
            <person name="Braasch I."/>
            <person name="Lecointre G."/>
            <person name="Bobe J."/>
            <person name="Postlethwait J.H."/>
            <person name="Berthelot C."/>
            <person name="Roest Crollius H."/>
            <person name="Guiguen Y."/>
        </authorList>
    </citation>
    <scope>NUCLEOTIDE SEQUENCE</scope>
    <source>
        <strain evidence="2">WJC10195</strain>
    </source>
</reference>
<dbReference type="Proteomes" id="UP001152622">
    <property type="component" value="Chromosome 5"/>
</dbReference>
<keyword evidence="3" id="KW-1185">Reference proteome</keyword>
<dbReference type="EMBL" id="JAINUF010000005">
    <property type="protein sequence ID" value="KAJ8361424.1"/>
    <property type="molecule type" value="Genomic_DNA"/>
</dbReference>
<comment type="caution">
    <text evidence="2">The sequence shown here is derived from an EMBL/GenBank/DDBJ whole genome shotgun (WGS) entry which is preliminary data.</text>
</comment>
<evidence type="ECO:0000313" key="3">
    <source>
        <dbReference type="Proteomes" id="UP001152622"/>
    </source>
</evidence>
<sequence length="246" mass="26044">MLTCAFVRLLCRQSCRIPSYLLSRAPQVSPQGVALPPPQGVAPPPPQGVALSYPEVTEEAEAESEGVQREGAGVQVREEVLQFGGSPPCDPLCDPRCSPLLTHRSPAGSRGLSVTAGNRLVCPGGSRPLARGGGVRSVLGSEVRDSRMKLKLEVNWSRAGGGRESVPRGESGLRLLWGRGLSNGAGLEMEGVCEAQIVGYTGDLLSSSLQPQIPRPPAQPPVRAAPQRRPHLEPHLGHLLQTENSL</sequence>
<proteinExistence type="predicted"/>
<name>A0A9Q1IZD5_SYNKA</name>
<accession>A0A9Q1IZD5</accession>
<dbReference type="AlphaFoldDB" id="A0A9Q1IZD5"/>